<keyword evidence="2" id="KW-1133">Transmembrane helix</keyword>
<keyword evidence="2" id="KW-0472">Membrane</keyword>
<evidence type="ECO:0000256" key="1">
    <source>
        <dbReference type="SAM" id="MobiDB-lite"/>
    </source>
</evidence>
<evidence type="ECO:0000313" key="4">
    <source>
        <dbReference type="Proteomes" id="UP000249046"/>
    </source>
</evidence>
<dbReference type="EMBL" id="QFPO01000020">
    <property type="protein sequence ID" value="PZQ10449.1"/>
    <property type="molecule type" value="Genomic_DNA"/>
</dbReference>
<gene>
    <name evidence="3" type="ORF">DI564_15780</name>
</gene>
<feature type="transmembrane region" description="Helical" evidence="2">
    <location>
        <begin position="71"/>
        <end position="89"/>
    </location>
</feature>
<keyword evidence="2" id="KW-0812">Transmembrane</keyword>
<name>A0A2W5K388_9GAMM</name>
<reference evidence="3 4" key="1">
    <citation type="submission" date="2017-08" db="EMBL/GenBank/DDBJ databases">
        <title>Infants hospitalized years apart are colonized by the same room-sourced microbial strains.</title>
        <authorList>
            <person name="Brooks B."/>
            <person name="Olm M.R."/>
            <person name="Firek B.A."/>
            <person name="Baker R."/>
            <person name="Thomas B.C."/>
            <person name="Morowitz M.J."/>
            <person name="Banfield J.F."/>
        </authorList>
    </citation>
    <scope>NUCLEOTIDE SEQUENCE [LARGE SCALE GENOMIC DNA]</scope>
    <source>
        <strain evidence="3">S2_005_003_R2_42</strain>
    </source>
</reference>
<dbReference type="AlphaFoldDB" id="A0A2W5K388"/>
<proteinExistence type="predicted"/>
<dbReference type="Proteomes" id="UP000249046">
    <property type="component" value="Unassembled WGS sequence"/>
</dbReference>
<feature type="region of interest" description="Disordered" evidence="1">
    <location>
        <begin position="95"/>
        <end position="119"/>
    </location>
</feature>
<protein>
    <recommendedName>
        <fullName evidence="5">DUF883 domain-containing protein</fullName>
    </recommendedName>
</protein>
<sequence>MTASAHKTLQNVLDHLAQSRDSCSAALAEFQNSASRKGGEVLDSANAFREEALESLSRASKSTRRAIETRPVESALLIAAVGIAIGWVWRRMQERETAPEQPATPPRRRSGARSASSAR</sequence>
<evidence type="ECO:0000256" key="2">
    <source>
        <dbReference type="SAM" id="Phobius"/>
    </source>
</evidence>
<evidence type="ECO:0008006" key="5">
    <source>
        <dbReference type="Google" id="ProtNLM"/>
    </source>
</evidence>
<organism evidence="3 4">
    <name type="scientific">Rhodanobacter denitrificans</name>
    <dbReference type="NCBI Taxonomy" id="666685"/>
    <lineage>
        <taxon>Bacteria</taxon>
        <taxon>Pseudomonadati</taxon>
        <taxon>Pseudomonadota</taxon>
        <taxon>Gammaproteobacteria</taxon>
        <taxon>Lysobacterales</taxon>
        <taxon>Rhodanobacteraceae</taxon>
        <taxon>Rhodanobacter</taxon>
    </lineage>
</organism>
<accession>A0A2W5K388</accession>
<comment type="caution">
    <text evidence="3">The sequence shown here is derived from an EMBL/GenBank/DDBJ whole genome shotgun (WGS) entry which is preliminary data.</text>
</comment>
<evidence type="ECO:0000313" key="3">
    <source>
        <dbReference type="EMBL" id="PZQ10449.1"/>
    </source>
</evidence>